<gene>
    <name evidence="1" type="ORF">C1I64_16715</name>
</gene>
<name>A0A3T0T4H0_9MICO</name>
<evidence type="ECO:0000313" key="1">
    <source>
        <dbReference type="EMBL" id="AZZ53518.1"/>
    </source>
</evidence>
<proteinExistence type="predicted"/>
<dbReference type="RefSeq" id="WP_127887970.1">
    <property type="nucleotide sequence ID" value="NZ_CP028137.1"/>
</dbReference>
<sequence length="393" mass="42653">MAETTPSPFTPGYGKKPAVFGGHGEALTELRAVFDTLDFGENHSVLVSGLRGAGKTSFLTTLQDDARAAGWLVISEDASAGLLDRVMDSTIPALINDMTPGSRARLTSLGLWEFSAEIEYVERHRSVKPQLRYDLVALSSALGGEGGILITIDEVSSGKVRLRELSRFALQVSHALQDGAQIMVVFAGVKVGLDALLAEEHTTFLRRSREVEFERLSAPETSRVFTETAGLGGRRIDEEALAVLVSLSQGYPYLVQLAGDYAWRNRSTAPTISLADATVAHDRAIKAVESRVISRVYGDLSDVDQKFLDAMAEDDDRTKIADIAKRMDVSDAYVQVYKKRLIDSGYVHAAGRGHVQFSLPYLGAYIRRRLAAEASDDAGDGGWDAYPAPDLPS</sequence>
<reference evidence="1 2" key="1">
    <citation type="submission" date="2018-03" db="EMBL/GenBank/DDBJ databases">
        <title>Bacteriophage NCPPB3778 and a type I-E CRISPR drive the evolution of the US Biological Select Agent, Rathayibacter toxicus.</title>
        <authorList>
            <person name="Davis E.W.II."/>
            <person name="Tabima J.F."/>
            <person name="Weisberg A.J."/>
            <person name="Dantas Lopes L."/>
            <person name="Wiseman M.S."/>
            <person name="Wiseman M.S."/>
            <person name="Pupko T."/>
            <person name="Belcher M.S."/>
            <person name="Sechler A.J."/>
            <person name="Tancos M.A."/>
            <person name="Schroeder B.K."/>
            <person name="Murray T.D."/>
            <person name="Luster D.G."/>
            <person name="Schneider W.L."/>
            <person name="Rogers E."/>
            <person name="Andreote F.D."/>
            <person name="Grunwald N.J."/>
            <person name="Putnam M.L."/>
            <person name="Chang J.H."/>
        </authorList>
    </citation>
    <scope>NUCLEOTIDE SEQUENCE [LARGE SCALE GENOMIC DNA]</scope>
    <source>
        <strain evidence="1 2">DSM 15932</strain>
    </source>
</reference>
<dbReference type="InterPro" id="IPR027417">
    <property type="entry name" value="P-loop_NTPase"/>
</dbReference>
<dbReference type="KEGG" id="rfs:C1I64_16715"/>
<accession>A0A3T0T4H0</accession>
<dbReference type="Gene3D" id="3.40.50.300">
    <property type="entry name" value="P-loop containing nucleotide triphosphate hydrolases"/>
    <property type="match status" value="1"/>
</dbReference>
<dbReference type="EMBL" id="CP028137">
    <property type="protein sequence ID" value="AZZ53518.1"/>
    <property type="molecule type" value="Genomic_DNA"/>
</dbReference>
<dbReference type="PANTHER" id="PTHR34301:SF8">
    <property type="entry name" value="ATPASE DOMAIN-CONTAINING PROTEIN"/>
    <property type="match status" value="1"/>
</dbReference>
<protein>
    <submittedName>
        <fullName evidence="1">ATPase</fullName>
    </submittedName>
</protein>
<dbReference type="PANTHER" id="PTHR34301">
    <property type="entry name" value="DNA-BINDING PROTEIN-RELATED"/>
    <property type="match status" value="1"/>
</dbReference>
<organism evidence="1 2">
    <name type="scientific">Rathayibacter festucae DSM 15932</name>
    <dbReference type="NCBI Taxonomy" id="1328866"/>
    <lineage>
        <taxon>Bacteria</taxon>
        <taxon>Bacillati</taxon>
        <taxon>Actinomycetota</taxon>
        <taxon>Actinomycetes</taxon>
        <taxon>Micrococcales</taxon>
        <taxon>Microbacteriaceae</taxon>
        <taxon>Rathayibacter</taxon>
    </lineage>
</organism>
<evidence type="ECO:0000313" key="2">
    <source>
        <dbReference type="Proteomes" id="UP000285317"/>
    </source>
</evidence>
<dbReference type="Proteomes" id="UP000285317">
    <property type="component" value="Chromosome"/>
</dbReference>
<dbReference type="AlphaFoldDB" id="A0A3T0T4H0"/>
<dbReference type="SUPFAM" id="SSF52540">
    <property type="entry name" value="P-loop containing nucleoside triphosphate hydrolases"/>
    <property type="match status" value="1"/>
</dbReference>